<feature type="compositionally biased region" description="Polar residues" evidence="1">
    <location>
        <begin position="657"/>
        <end position="667"/>
    </location>
</feature>
<accession>A0AAN9TZL2</accession>
<dbReference type="EMBL" id="JAJSPL020000046">
    <property type="protein sequence ID" value="KAK7733656.1"/>
    <property type="molecule type" value="Genomic_DNA"/>
</dbReference>
<keyword evidence="3" id="KW-1185">Reference proteome</keyword>
<feature type="region of interest" description="Disordered" evidence="1">
    <location>
        <begin position="828"/>
        <end position="953"/>
    </location>
</feature>
<feature type="region of interest" description="Disordered" evidence="1">
    <location>
        <begin position="565"/>
        <end position="667"/>
    </location>
</feature>
<feature type="compositionally biased region" description="Low complexity" evidence="1">
    <location>
        <begin position="322"/>
        <end position="333"/>
    </location>
</feature>
<evidence type="ECO:0000313" key="3">
    <source>
        <dbReference type="Proteomes" id="UP001320245"/>
    </source>
</evidence>
<feature type="region of interest" description="Disordered" evidence="1">
    <location>
        <begin position="726"/>
        <end position="784"/>
    </location>
</feature>
<dbReference type="Proteomes" id="UP001320245">
    <property type="component" value="Unassembled WGS sequence"/>
</dbReference>
<dbReference type="AlphaFoldDB" id="A0AAN9TZL2"/>
<proteinExistence type="predicted"/>
<gene>
    <name evidence="2" type="ORF">SLS53_008122</name>
</gene>
<feature type="region of interest" description="Disordered" evidence="1">
    <location>
        <begin position="507"/>
        <end position="543"/>
    </location>
</feature>
<feature type="compositionally biased region" description="Polar residues" evidence="1">
    <location>
        <begin position="130"/>
        <end position="142"/>
    </location>
</feature>
<feature type="compositionally biased region" description="Low complexity" evidence="1">
    <location>
        <begin position="428"/>
        <end position="441"/>
    </location>
</feature>
<feature type="compositionally biased region" description="Basic and acidic residues" evidence="1">
    <location>
        <begin position="1013"/>
        <end position="1024"/>
    </location>
</feature>
<feature type="compositionally biased region" description="Polar residues" evidence="1">
    <location>
        <begin position="384"/>
        <end position="414"/>
    </location>
</feature>
<name>A0AAN9TZL2_9PEZI</name>
<protein>
    <submittedName>
        <fullName evidence="2">Uncharacterized protein</fullName>
    </submittedName>
</protein>
<reference evidence="2 3" key="1">
    <citation type="journal article" date="2023" name="PLoS ONE">
        <title>Cytospora paraplurivora sp. nov. isolated from orchards with fruit tree decline syndrome in Ontario, Canada.</title>
        <authorList>
            <person name="Ilyukhin E."/>
            <person name="Nguyen H.D.T."/>
            <person name="Castle A.J."/>
            <person name="Ellouze W."/>
        </authorList>
    </citation>
    <scope>NUCLEOTIDE SEQUENCE [LARGE SCALE GENOMIC DNA]</scope>
    <source>
        <strain evidence="2 3">FDS-564</strain>
    </source>
</reference>
<feature type="compositionally biased region" description="Basic residues" evidence="1">
    <location>
        <begin position="1061"/>
        <end position="1083"/>
    </location>
</feature>
<evidence type="ECO:0000256" key="1">
    <source>
        <dbReference type="SAM" id="MobiDB-lite"/>
    </source>
</evidence>
<sequence length="1109" mass="120545">MNSQKTPLSASKRAVPIKIQILNLTDRDNFPYTSVEARWSFTMNLMPLTKIKELCIHAAGQVQRLCSAVVDGTRMEARDRDGHIFHGQETISEETLNGETIFLIEGALGKAGEGTGKGTGKERGRLLSLQSEAEQAYRTPSVSSRSSSASRKRAKSQPRLTPSQRVLAIAQSGAISRSEPKRARSTSSSVLGRQALPSPPRPSLIKPAEASRKLSKGQEDASNAIGDDKPIAPEQENSVVEASVVVSPRPARSPESSPRLQDSQKVVPDSQDLPSGSALAPPPSVLRAKSVPAIESKPNASEPSPVQARFAPRLDTLKPETLHGTPTTTKTLTSRPDPYDISTVLSDNENRPPRRSASIMSSPIRKLGSLSKRRAPASQPPLRQPQSNTNSPARTSKSATAHGSNPVRNMNFMNPATPTRKTPRPIKTEASSPLAVLPSSPTNNVAAAIAKGRNKVKRQPIPEVVVIEDSASEVDEELFRNPPGLTASTPSFEASLHWSQPPLRATQDLSLGGVRPVSSRRNSLSGLAGATAESEDMHDENEIIDSKADVRRLIDAAKMTLAAASGSSKLTAKALPSSAVSPLKLDSPVKTPSKRPTVSPASRTPTTQAATAQPVVTIRGSSSEDESDEVGGEILIVKQELSDDNAWKDLPPAAPQGSLSPRDQNGKVQATEVIELSSNSESSIDPAWLDEYDTELPPVFDEAVPPDPVAREVELPAPVVPVPASIELATDPIEPNVNDTPPSAQPDKRKRSFSDEPDSEDERAKKRLKRAEKKAASKAARRLRKQERIARIEEERARIEEEKARIQEERKRLALEQARRRALELEMVVSSPSRAKLADDDDDDDAAEADEDLAELETSDEEEYVEDIGVSRNGGKDNDSPGPQNTADGPNRHHSKRSHLPTLEKQEGPDGSVDAAHLKSPAARHAHTQQKEQQQHPDTPNIAEKQRHRRPFDDWAALEATLGSGTLGYSPLEVHNRVHLAMMHRSLPAPEERSHAGTDNADSDAVLGSAKAEAGEDRGPEPPRSHSQPAIDDAGASLRSIRSTSPSTKKTTSAPQASSTRGKKKHERRGRECRRHDRERRRLKQLEYQRAREYHKKIRDSLHPKKTDH</sequence>
<organism evidence="2 3">
    <name type="scientific">Cytospora paraplurivora</name>
    <dbReference type="NCBI Taxonomy" id="2898453"/>
    <lineage>
        <taxon>Eukaryota</taxon>
        <taxon>Fungi</taxon>
        <taxon>Dikarya</taxon>
        <taxon>Ascomycota</taxon>
        <taxon>Pezizomycotina</taxon>
        <taxon>Sordariomycetes</taxon>
        <taxon>Sordariomycetidae</taxon>
        <taxon>Diaporthales</taxon>
        <taxon>Cytosporaceae</taxon>
        <taxon>Cytospora</taxon>
    </lineage>
</organism>
<feature type="compositionally biased region" description="Low complexity" evidence="1">
    <location>
        <begin position="604"/>
        <end position="621"/>
    </location>
</feature>
<feature type="compositionally biased region" description="Basic and acidic residues" evidence="1">
    <location>
        <begin position="209"/>
        <end position="219"/>
    </location>
</feature>
<feature type="compositionally biased region" description="Polar residues" evidence="1">
    <location>
        <begin position="594"/>
        <end position="603"/>
    </location>
</feature>
<feature type="compositionally biased region" description="Low complexity" evidence="1">
    <location>
        <begin position="1043"/>
        <end position="1053"/>
    </location>
</feature>
<feature type="compositionally biased region" description="Acidic residues" evidence="1">
    <location>
        <begin position="839"/>
        <end position="866"/>
    </location>
</feature>
<feature type="region of interest" description="Disordered" evidence="1">
    <location>
        <begin position="130"/>
        <end position="441"/>
    </location>
</feature>
<comment type="caution">
    <text evidence="2">The sequence shown here is derived from an EMBL/GenBank/DDBJ whole genome shotgun (WGS) entry which is preliminary data.</text>
</comment>
<feature type="compositionally biased region" description="Basic and acidic residues" evidence="1">
    <location>
        <begin position="1099"/>
        <end position="1109"/>
    </location>
</feature>
<feature type="compositionally biased region" description="Low complexity" evidence="1">
    <location>
        <begin position="238"/>
        <end position="259"/>
    </location>
</feature>
<feature type="region of interest" description="Disordered" evidence="1">
    <location>
        <begin position="983"/>
        <end position="1109"/>
    </location>
</feature>
<evidence type="ECO:0000313" key="2">
    <source>
        <dbReference type="EMBL" id="KAK7733656.1"/>
    </source>
</evidence>